<evidence type="ECO:0000313" key="2">
    <source>
        <dbReference type="Proteomes" id="UP000594603"/>
    </source>
</evidence>
<dbReference type="EMBL" id="CP051761">
    <property type="protein sequence ID" value="QPJ86754.1"/>
    <property type="molecule type" value="Genomic_DNA"/>
</dbReference>
<reference evidence="1" key="1">
    <citation type="submission" date="2020-04" db="EMBL/GenBank/DDBJ databases">
        <title>A novel bacterium ('Candidatus Sarcina troglodytae' sp. nov.) linked to a protracted, uniformly lethal epizootic among sanctuary western chimpanzees (Pan troglodytes verus) in Sierra Leone.</title>
        <authorList>
            <person name="Owens L.A."/>
            <person name="Colitti B."/>
            <person name="Hirji I."/>
            <person name="Pizaro A."/>
            <person name="Jaffe J.E."/>
            <person name="Moittie S."/>
            <person name="Bishop-Lilly K.A."/>
            <person name="Estrella L.A."/>
            <person name="Voegtly L.J."/>
            <person name="Kuhn J.H."/>
            <person name="Suen G."/>
            <person name="Deblois C.L."/>
            <person name="Dunn C."/>
            <person name="Juan-Salles C."/>
            <person name="Goldberg T.L."/>
        </authorList>
    </citation>
    <scope>NUCLEOTIDE SEQUENCE</scope>
    <source>
        <strain evidence="1">JB2</strain>
    </source>
</reference>
<keyword evidence="2" id="KW-1185">Reference proteome</keyword>
<geneLocation type="plasmid" evidence="1 2">
    <name>p7</name>
</geneLocation>
<evidence type="ECO:0000313" key="1">
    <source>
        <dbReference type="EMBL" id="QPJ86754.1"/>
    </source>
</evidence>
<accession>A0ACD1BGP2</accession>
<dbReference type="Proteomes" id="UP000594603">
    <property type="component" value="Plasmid p7"/>
</dbReference>
<keyword evidence="1" id="KW-0614">Plasmid</keyword>
<organism evidence="1 2">
    <name type="scientific">Candidatus Sarcina troglodytae</name>
    <dbReference type="NCBI Taxonomy" id="2726954"/>
    <lineage>
        <taxon>Bacteria</taxon>
        <taxon>Bacillati</taxon>
        <taxon>Bacillota</taxon>
        <taxon>Clostridia</taxon>
        <taxon>Eubacteriales</taxon>
        <taxon>Clostridiaceae</taxon>
        <taxon>Sarcina</taxon>
    </lineage>
</organism>
<protein>
    <submittedName>
        <fullName evidence="1">Uncharacterized protein</fullName>
    </submittedName>
</protein>
<name>A0ACD1BGP2_9CLOT</name>
<gene>
    <name evidence="1" type="ORF">HH195_12340</name>
</gene>
<sequence length="374" mass="44352">MFCSIKKNSKNNRYSFYLCDRQRDKESGKIKCSDKYIMSLQKEEIIKLTDEEVKNKIEDSCIKKGISLFNIDYIINKYNELKNSVVISDNAPLQEEELKSNVVIKDNITLQTDNIEIVKAEAIENIEPDYKTVIMFDVKQEYSNNLKQALKFEKFFGRIYDVQKNTFEVEKEELEKIYSKRESIETSIQYILSEKKEVDLINYRFKELNSNLRLVQDIYIRCYDKMPGSELWLVGCGYIEEIDNIDRLIMAYGGNKVFDNWNELKEEYNLDDNKFYIDKEENGFKEIDLYRTSTLEVNKDDITGTLIKIMFNQGSEVGYSLADFIDIKFNGSDLTLQIEHFIDWINNKPIFNYKVDIEGLKQFKEQLYKYDNLR</sequence>
<proteinExistence type="predicted"/>